<keyword evidence="4 7" id="KW-0812">Transmembrane</keyword>
<dbReference type="AlphaFoldDB" id="A0A0R1US10"/>
<dbReference type="InterPro" id="IPR027470">
    <property type="entry name" value="Cation_efflux_CTD"/>
</dbReference>
<keyword evidence="3" id="KW-0813">Transport</keyword>
<evidence type="ECO:0000256" key="7">
    <source>
        <dbReference type="SAM" id="Phobius"/>
    </source>
</evidence>
<feature type="transmembrane region" description="Helical" evidence="7">
    <location>
        <begin position="33"/>
        <end position="52"/>
    </location>
</feature>
<dbReference type="Proteomes" id="UP000051580">
    <property type="component" value="Unassembled WGS sequence"/>
</dbReference>
<feature type="transmembrane region" description="Helical" evidence="7">
    <location>
        <begin position="64"/>
        <end position="83"/>
    </location>
</feature>
<dbReference type="NCBIfam" id="TIGR01297">
    <property type="entry name" value="CDF"/>
    <property type="match status" value="1"/>
</dbReference>
<evidence type="ECO:0000256" key="2">
    <source>
        <dbReference type="ARBA" id="ARBA00008114"/>
    </source>
</evidence>
<dbReference type="PATRIC" id="fig|1423753.3.peg.988"/>
<gene>
    <name evidence="10" type="ORF">FD28_GL000948</name>
</gene>
<dbReference type="EMBL" id="AZFS01000061">
    <property type="protein sequence ID" value="KRL93762.1"/>
    <property type="molecule type" value="Genomic_DNA"/>
</dbReference>
<evidence type="ECO:0000259" key="9">
    <source>
        <dbReference type="Pfam" id="PF16916"/>
    </source>
</evidence>
<evidence type="ECO:0000256" key="4">
    <source>
        <dbReference type="ARBA" id="ARBA00022692"/>
    </source>
</evidence>
<name>A0A0R1US10_9LACO</name>
<dbReference type="Gene3D" id="1.20.1510.10">
    <property type="entry name" value="Cation efflux protein transmembrane domain"/>
    <property type="match status" value="1"/>
</dbReference>
<dbReference type="Pfam" id="PF01545">
    <property type="entry name" value="Cation_efflux"/>
    <property type="match status" value="1"/>
</dbReference>
<evidence type="ECO:0000256" key="3">
    <source>
        <dbReference type="ARBA" id="ARBA00022448"/>
    </source>
</evidence>
<evidence type="ECO:0000256" key="5">
    <source>
        <dbReference type="ARBA" id="ARBA00022989"/>
    </source>
</evidence>
<dbReference type="Gene3D" id="3.30.70.1350">
    <property type="entry name" value="Cation efflux protein, cytoplasmic domain"/>
    <property type="match status" value="1"/>
</dbReference>
<feature type="transmembrane region" description="Helical" evidence="7">
    <location>
        <begin position="116"/>
        <end position="138"/>
    </location>
</feature>
<dbReference type="PANTHER" id="PTHR43840">
    <property type="entry name" value="MITOCHONDRIAL METAL TRANSPORTER 1-RELATED"/>
    <property type="match status" value="1"/>
</dbReference>
<dbReference type="OrthoDB" id="9806522at2"/>
<feature type="transmembrane region" description="Helical" evidence="7">
    <location>
        <begin position="153"/>
        <end position="171"/>
    </location>
</feature>
<dbReference type="SUPFAM" id="SSF161111">
    <property type="entry name" value="Cation efflux protein transmembrane domain-like"/>
    <property type="match status" value="1"/>
</dbReference>
<dbReference type="PANTHER" id="PTHR43840:SF50">
    <property type="entry name" value="MANGANESE EFFLUX SYSTEM PROTEIN MNES"/>
    <property type="match status" value="1"/>
</dbReference>
<comment type="subcellular location">
    <subcellularLocation>
        <location evidence="1">Membrane</location>
        <topology evidence="1">Multi-pass membrane protein</topology>
    </subcellularLocation>
</comment>
<feature type="transmembrane region" description="Helical" evidence="7">
    <location>
        <begin position="219"/>
        <end position="236"/>
    </location>
</feature>
<comment type="caution">
    <text evidence="10">The sequence shown here is derived from an EMBL/GenBank/DDBJ whole genome shotgun (WGS) entry which is preliminary data.</text>
</comment>
<dbReference type="GO" id="GO:0016020">
    <property type="term" value="C:membrane"/>
    <property type="evidence" value="ECO:0007669"/>
    <property type="project" value="UniProtKB-SubCell"/>
</dbReference>
<dbReference type="InterPro" id="IPR036837">
    <property type="entry name" value="Cation_efflux_CTD_sf"/>
</dbReference>
<feature type="domain" description="Cation efflux protein transmembrane" evidence="8">
    <location>
        <begin position="114"/>
        <end position="243"/>
    </location>
</feature>
<dbReference type="InterPro" id="IPR058533">
    <property type="entry name" value="Cation_efflux_TM"/>
</dbReference>
<reference evidence="10 11" key="1">
    <citation type="journal article" date="2015" name="Genome Announc.">
        <title>Expanding the biotechnology potential of lactobacilli through comparative genomics of 213 strains and associated genera.</title>
        <authorList>
            <person name="Sun Z."/>
            <person name="Harris H.M."/>
            <person name="McCann A."/>
            <person name="Guo C."/>
            <person name="Argimon S."/>
            <person name="Zhang W."/>
            <person name="Yang X."/>
            <person name="Jeffery I.B."/>
            <person name="Cooney J.C."/>
            <person name="Kagawa T.F."/>
            <person name="Liu W."/>
            <person name="Song Y."/>
            <person name="Salvetti E."/>
            <person name="Wrobel A."/>
            <person name="Rasinkangas P."/>
            <person name="Parkhill J."/>
            <person name="Rea M.C."/>
            <person name="O'Sullivan O."/>
            <person name="Ritari J."/>
            <person name="Douillard F.P."/>
            <person name="Paul Ross R."/>
            <person name="Yang R."/>
            <person name="Briner A.E."/>
            <person name="Felis G.E."/>
            <person name="de Vos W.M."/>
            <person name="Barrangou R."/>
            <person name="Klaenhammer T.R."/>
            <person name="Caufield P.W."/>
            <person name="Cui Y."/>
            <person name="Zhang H."/>
            <person name="O'Toole P.W."/>
        </authorList>
    </citation>
    <scope>NUCLEOTIDE SEQUENCE [LARGE SCALE GENOMIC DNA]</scope>
    <source>
        <strain evidence="10 11">DSM 16381</strain>
    </source>
</reference>
<dbReference type="Pfam" id="PF16916">
    <property type="entry name" value="ZT_dimer"/>
    <property type="match status" value="1"/>
</dbReference>
<sequence>MKDVDAHRRREQAEWQARQRAELAKLKGAQRHLSLNVVAYLAISVIEFYLAIVGHSQTLRADALNNLSGIISSVLLMIGIYIARDIHDDDLMGQPLPEDLANSGQRLQLTRFHYETVFTLITGIVMIAIAASVIYSGIKSLLHTDTQEVPQPITLVGAAIATVIMLGVWWLNRRAGRELQNAALTAAAQDSLSDAVTSLGTMVAIGGALLFKLSWLDGVASILVGIFILSAGVKIFRESSLNLADYFDPQVEEEFRQAAAAFPAVKQVMELKAHYNGNVVTLELVIAVDPQMRVQDSYRLGEEIEAAMRLKFGIVDTDVVAIPATSVE</sequence>
<accession>A0A0R1US10</accession>
<keyword evidence="6 7" id="KW-0472">Membrane</keyword>
<organism evidence="10 11">
    <name type="scientific">Levilactobacillus hammesii DSM 16381</name>
    <dbReference type="NCBI Taxonomy" id="1423753"/>
    <lineage>
        <taxon>Bacteria</taxon>
        <taxon>Bacillati</taxon>
        <taxon>Bacillota</taxon>
        <taxon>Bacilli</taxon>
        <taxon>Lactobacillales</taxon>
        <taxon>Lactobacillaceae</taxon>
        <taxon>Levilactobacillus</taxon>
    </lineage>
</organism>
<evidence type="ECO:0000313" key="10">
    <source>
        <dbReference type="EMBL" id="KRL93762.1"/>
    </source>
</evidence>
<feature type="domain" description="Cation efflux protein cytoplasmic" evidence="9">
    <location>
        <begin position="249"/>
        <end position="316"/>
    </location>
</feature>
<keyword evidence="5 7" id="KW-1133">Transmembrane helix</keyword>
<dbReference type="SUPFAM" id="SSF160240">
    <property type="entry name" value="Cation efflux protein cytoplasmic domain-like"/>
    <property type="match status" value="1"/>
</dbReference>
<dbReference type="InterPro" id="IPR050291">
    <property type="entry name" value="CDF_Transporter"/>
</dbReference>
<dbReference type="GO" id="GO:0008324">
    <property type="term" value="F:monoatomic cation transmembrane transporter activity"/>
    <property type="evidence" value="ECO:0007669"/>
    <property type="project" value="InterPro"/>
</dbReference>
<dbReference type="InterPro" id="IPR027469">
    <property type="entry name" value="Cation_efflux_TMD_sf"/>
</dbReference>
<dbReference type="InterPro" id="IPR002524">
    <property type="entry name" value="Cation_efflux"/>
</dbReference>
<comment type="similarity">
    <text evidence="2">Belongs to the cation diffusion facilitator (CDF) transporter (TC 2.A.4) family.</text>
</comment>
<dbReference type="RefSeq" id="WP_057734807.1">
    <property type="nucleotide sequence ID" value="NZ_AZFS01000061.1"/>
</dbReference>
<protein>
    <submittedName>
        <fullName evidence="10">Co Zn Cd cation transporter</fullName>
    </submittedName>
</protein>
<dbReference type="STRING" id="1423753.FD28_GL000948"/>
<evidence type="ECO:0000259" key="8">
    <source>
        <dbReference type="Pfam" id="PF01545"/>
    </source>
</evidence>
<evidence type="ECO:0000313" key="11">
    <source>
        <dbReference type="Proteomes" id="UP000051580"/>
    </source>
</evidence>
<keyword evidence="11" id="KW-1185">Reference proteome</keyword>
<evidence type="ECO:0000256" key="6">
    <source>
        <dbReference type="ARBA" id="ARBA00023136"/>
    </source>
</evidence>
<proteinExistence type="inferred from homology"/>
<evidence type="ECO:0000256" key="1">
    <source>
        <dbReference type="ARBA" id="ARBA00004141"/>
    </source>
</evidence>